<dbReference type="EMBL" id="QOIN01000066">
    <property type="protein sequence ID" value="RCG15588.1"/>
    <property type="molecule type" value="Genomic_DNA"/>
</dbReference>
<evidence type="ECO:0000313" key="2">
    <source>
        <dbReference type="EMBL" id="RCG15588.1"/>
    </source>
</evidence>
<sequence length="137" mass="14837">MTRGPGEEAGEQDREELLGLAAGVARAELVCHRDTWAFVVERASRGEHFRLPTDISEQPDGTVEVDVSGRSLLAAVDELWAVRREPGASVGTQRMAALAYQRIGEALRETGQSVDDGADERQVTRIVIDDRPPGGEA</sequence>
<organism evidence="2 3">
    <name type="scientific">Streptomyces diacarni</name>
    <dbReference type="NCBI Taxonomy" id="2800381"/>
    <lineage>
        <taxon>Bacteria</taxon>
        <taxon>Bacillati</taxon>
        <taxon>Actinomycetota</taxon>
        <taxon>Actinomycetes</taxon>
        <taxon>Kitasatosporales</taxon>
        <taxon>Streptomycetaceae</taxon>
        <taxon>Streptomyces</taxon>
    </lineage>
</organism>
<comment type="caution">
    <text evidence="2">The sequence shown here is derived from an EMBL/GenBank/DDBJ whole genome shotgun (WGS) entry which is preliminary data.</text>
</comment>
<name>A0A367EC00_9ACTN</name>
<gene>
    <name evidence="2" type="ORF">DTL70_29990</name>
</gene>
<evidence type="ECO:0000313" key="3">
    <source>
        <dbReference type="Proteomes" id="UP000252914"/>
    </source>
</evidence>
<feature type="compositionally biased region" description="Basic and acidic residues" evidence="1">
    <location>
        <begin position="119"/>
        <end position="137"/>
    </location>
</feature>
<reference evidence="2 3" key="1">
    <citation type="submission" date="2018-06" db="EMBL/GenBank/DDBJ databases">
        <title>Streptomyces reniochalinae sp. nov. and Streptomyces diacarnus sp. nov. from marine sponges.</title>
        <authorList>
            <person name="Li L."/>
        </authorList>
    </citation>
    <scope>NUCLEOTIDE SEQUENCE [LARGE SCALE GENOMIC DNA]</scope>
    <source>
        <strain evidence="2 3">LHW51701</strain>
    </source>
</reference>
<protein>
    <submittedName>
        <fullName evidence="2">Uncharacterized protein</fullName>
    </submittedName>
</protein>
<keyword evidence="3" id="KW-1185">Reference proteome</keyword>
<feature type="region of interest" description="Disordered" evidence="1">
    <location>
        <begin position="109"/>
        <end position="137"/>
    </location>
</feature>
<evidence type="ECO:0000256" key="1">
    <source>
        <dbReference type="SAM" id="MobiDB-lite"/>
    </source>
</evidence>
<accession>A0A367EC00</accession>
<dbReference type="Proteomes" id="UP000252914">
    <property type="component" value="Unassembled WGS sequence"/>
</dbReference>
<dbReference type="AlphaFoldDB" id="A0A367EC00"/>
<proteinExistence type="predicted"/>